<feature type="compositionally biased region" description="Polar residues" evidence="1">
    <location>
        <begin position="1"/>
        <end position="40"/>
    </location>
</feature>
<reference evidence="3" key="1">
    <citation type="journal article" date="2017" name="Nat. Ecol. Evol.">
        <title>Genome expansion and lineage-specific genetic innovations in the forest pathogenic fungi Armillaria.</title>
        <authorList>
            <person name="Sipos G."/>
            <person name="Prasanna A.N."/>
            <person name="Walter M.C."/>
            <person name="O'Connor E."/>
            <person name="Balint B."/>
            <person name="Krizsan K."/>
            <person name="Kiss B."/>
            <person name="Hess J."/>
            <person name="Varga T."/>
            <person name="Slot J."/>
            <person name="Riley R."/>
            <person name="Boka B."/>
            <person name="Rigling D."/>
            <person name="Barry K."/>
            <person name="Lee J."/>
            <person name="Mihaltcheva S."/>
            <person name="LaButti K."/>
            <person name="Lipzen A."/>
            <person name="Waldron R."/>
            <person name="Moloney N.M."/>
            <person name="Sperisen C."/>
            <person name="Kredics L."/>
            <person name="Vagvoelgyi C."/>
            <person name="Patrignani A."/>
            <person name="Fitzpatrick D."/>
            <person name="Nagy I."/>
            <person name="Doyle S."/>
            <person name="Anderson J.B."/>
            <person name="Grigoriev I.V."/>
            <person name="Gueldener U."/>
            <person name="Muensterkoetter M."/>
            <person name="Nagy L.G."/>
        </authorList>
    </citation>
    <scope>NUCLEOTIDE SEQUENCE [LARGE SCALE GENOMIC DNA]</scope>
    <source>
        <strain evidence="3">28-4</strain>
    </source>
</reference>
<accession>A0A2H3AXX9</accession>
<feature type="compositionally biased region" description="Low complexity" evidence="1">
    <location>
        <begin position="47"/>
        <end position="60"/>
    </location>
</feature>
<protein>
    <submittedName>
        <fullName evidence="2">Uncharacterized protein</fullName>
    </submittedName>
</protein>
<evidence type="ECO:0000256" key="1">
    <source>
        <dbReference type="SAM" id="MobiDB-lite"/>
    </source>
</evidence>
<organism evidence="2 3">
    <name type="scientific">Armillaria solidipes</name>
    <dbReference type="NCBI Taxonomy" id="1076256"/>
    <lineage>
        <taxon>Eukaryota</taxon>
        <taxon>Fungi</taxon>
        <taxon>Dikarya</taxon>
        <taxon>Basidiomycota</taxon>
        <taxon>Agaricomycotina</taxon>
        <taxon>Agaricomycetes</taxon>
        <taxon>Agaricomycetidae</taxon>
        <taxon>Agaricales</taxon>
        <taxon>Marasmiineae</taxon>
        <taxon>Physalacriaceae</taxon>
        <taxon>Armillaria</taxon>
    </lineage>
</organism>
<gene>
    <name evidence="2" type="ORF">ARMSODRAFT_895621</name>
</gene>
<evidence type="ECO:0000313" key="3">
    <source>
        <dbReference type="Proteomes" id="UP000218334"/>
    </source>
</evidence>
<proteinExistence type="predicted"/>
<dbReference type="Proteomes" id="UP000218334">
    <property type="component" value="Unassembled WGS sequence"/>
</dbReference>
<dbReference type="STRING" id="1076256.A0A2H3AXX9"/>
<name>A0A2H3AXX9_9AGAR</name>
<evidence type="ECO:0000313" key="2">
    <source>
        <dbReference type="EMBL" id="PBK62380.1"/>
    </source>
</evidence>
<sequence>MPRRGTPSSNTLSPQDSSSPNGPTSLRSNSPTAGITQFLSKPSKWFGRSVSSPKSSSGGSTEPRASNSSARKHKISHPTDPRPILDGYAGSNAR</sequence>
<keyword evidence="3" id="KW-1185">Reference proteome</keyword>
<feature type="region of interest" description="Disordered" evidence="1">
    <location>
        <begin position="1"/>
        <end position="94"/>
    </location>
</feature>
<dbReference type="AlphaFoldDB" id="A0A2H3AXX9"/>
<dbReference type="EMBL" id="KZ293466">
    <property type="protein sequence ID" value="PBK62380.1"/>
    <property type="molecule type" value="Genomic_DNA"/>
</dbReference>